<reference evidence="6" key="1">
    <citation type="submission" date="2021-03" db="EMBL/GenBank/DDBJ databases">
        <authorList>
            <person name="Tagirdzhanova G."/>
        </authorList>
    </citation>
    <scope>NUCLEOTIDE SEQUENCE</scope>
</reference>
<dbReference type="InterPro" id="IPR036770">
    <property type="entry name" value="Ankyrin_rpt-contain_sf"/>
</dbReference>
<dbReference type="AlphaFoldDB" id="A0A8H3FUZ4"/>
<gene>
    <name evidence="6" type="ORF">GOMPHAMPRED_005906</name>
</gene>
<name>A0A8H3FUZ4_9LECA</name>
<keyword evidence="1" id="KW-0677">Repeat</keyword>
<feature type="domain" description="DUF7708" evidence="4">
    <location>
        <begin position="74"/>
        <end position="211"/>
    </location>
</feature>
<evidence type="ECO:0000256" key="2">
    <source>
        <dbReference type="PROSITE-ProRule" id="PRU00023"/>
    </source>
</evidence>
<feature type="domain" description="Nephrocystin 3-like N-terminal" evidence="5">
    <location>
        <begin position="270"/>
        <end position="420"/>
    </location>
</feature>
<dbReference type="InterPro" id="IPR056125">
    <property type="entry name" value="DUF7708"/>
</dbReference>
<dbReference type="Gene3D" id="3.40.50.300">
    <property type="entry name" value="P-loop containing nucleotide triphosphate hydrolases"/>
    <property type="match status" value="1"/>
</dbReference>
<dbReference type="Pfam" id="PF22939">
    <property type="entry name" value="WHD_GPIID"/>
    <property type="match status" value="1"/>
</dbReference>
<evidence type="ECO:0000313" key="7">
    <source>
        <dbReference type="Proteomes" id="UP000664169"/>
    </source>
</evidence>
<comment type="caution">
    <text evidence="6">The sequence shown here is derived from an EMBL/GenBank/DDBJ whole genome shotgun (WGS) entry which is preliminary data.</text>
</comment>
<feature type="domain" description="GPI inositol-deacylase winged helix" evidence="3">
    <location>
        <begin position="526"/>
        <end position="613"/>
    </location>
</feature>
<dbReference type="PANTHER" id="PTHR10039:SF10">
    <property type="entry name" value="NACHT DOMAIN-CONTAINING PROTEIN"/>
    <property type="match status" value="1"/>
</dbReference>
<dbReference type="InterPro" id="IPR054471">
    <property type="entry name" value="GPIID_WHD"/>
</dbReference>
<dbReference type="SUPFAM" id="SSF48403">
    <property type="entry name" value="Ankyrin repeat"/>
    <property type="match status" value="1"/>
</dbReference>
<evidence type="ECO:0000259" key="5">
    <source>
        <dbReference type="Pfam" id="PF24883"/>
    </source>
</evidence>
<evidence type="ECO:0008006" key="8">
    <source>
        <dbReference type="Google" id="ProtNLM"/>
    </source>
</evidence>
<dbReference type="EMBL" id="CAJPDQ010000038">
    <property type="protein sequence ID" value="CAF9931383.1"/>
    <property type="molecule type" value="Genomic_DNA"/>
</dbReference>
<evidence type="ECO:0000313" key="6">
    <source>
        <dbReference type="EMBL" id="CAF9931383.1"/>
    </source>
</evidence>
<dbReference type="Pfam" id="PF24809">
    <property type="entry name" value="DUF7708"/>
    <property type="match status" value="1"/>
</dbReference>
<evidence type="ECO:0000256" key="1">
    <source>
        <dbReference type="ARBA" id="ARBA00022737"/>
    </source>
</evidence>
<dbReference type="InterPro" id="IPR056884">
    <property type="entry name" value="NPHP3-like_N"/>
</dbReference>
<dbReference type="PROSITE" id="PS50088">
    <property type="entry name" value="ANK_REPEAT"/>
    <property type="match status" value="1"/>
</dbReference>
<dbReference type="Pfam" id="PF12796">
    <property type="entry name" value="Ank_2"/>
    <property type="match status" value="1"/>
</dbReference>
<dbReference type="InterPro" id="IPR002110">
    <property type="entry name" value="Ankyrin_rpt"/>
</dbReference>
<evidence type="ECO:0000259" key="4">
    <source>
        <dbReference type="Pfam" id="PF24809"/>
    </source>
</evidence>
<keyword evidence="7" id="KW-1185">Reference proteome</keyword>
<dbReference type="OrthoDB" id="4062651at2759"/>
<protein>
    <recommendedName>
        <fullName evidence="8">NACHT domain-containing protein</fullName>
    </recommendedName>
</protein>
<sequence length="1015" mass="115330">MSVAPVRSGILSPQRRLEQAIIAFEADLSPEQQAVLRAGRSTVPHVDDVMVLTAEIDSMLAAQGCRTPYGPRVTTFLTGLQQFAALGDILVGGSQGFVVRGTWSAIRVFLLAISKYSPYLDKLSKLFMKLGQNLPQIQDFAELYPRSQALQDCLLEYYILVVELCREVLRLSNQNRVAQIFTNIMQTLDTFKDRLEERSKAVRNQVQLETARMAQREAEKNARFWDLAGRHMSLQKADHQQRYKRQILHACSDFNYQTYWKQIKKAGSTSLFHEVPGYQSWKKSQQASWLLYSGKLGSGKSVLLANMVDDLFLQNKSIVTYFFCNFDVNESLECRTILGCLARQLLEHVPDSEHLEDIVGDRPSWLDTDQLVAVIKHCVSRPTHFVLDGLDECNQAQRTEIIKTLQTLQDEVPLSVCLATRFQGKQMISIQDKRNVVTYEEKFPEKNPDIEAYIEYEVNERINTEQLAVNGDDLVEEIKEKLWEGSEGMFLWVYLQIVSLCSMESNHAIRQALQDLPKGLSETYARLLAGSAISRYRKALFELVTVAVRPLNVTELCDALSVEPGNTIYNPEKLLNGIVPVLRSCGGLVIVDEEEETVRFVHSSAGRFLTTQAVDCVEEGEANLNASRTILTYLNYSIFDTMIARKAKVALPLETLPSTMLRERTPISNKFGTPHWKAELSRHLVNDAWSRFETIYHFMMYAKEHCLQHLMRSEFDSLMPNLFRSAIAKGRLNPSINDYDYHPLLRAVEADNPQLITLLLECHMDQGIIERSIRLASTLNRTTSLDVLLPNYDRTLDLWILAVSEDCPVLLAALLRQDHINPNLPVLSTGYTPLLLAIREGKLDLVKLLLANPRVDLQQRFMSPVQLAVETGSMDILTVLLHKNLPVHREDRGFSLWNAIFDSVHPIVIEMAHILLTAGVLLPNEIFLSLPLLMATVRYARYYTRDDLLRLLLMQPGCKVNELHDEELDTHVVRVTVLDIVQNLSRKEALYERTTDILKEFGALTAREVIGRGGL</sequence>
<dbReference type="PANTHER" id="PTHR10039">
    <property type="entry name" value="AMELOGENIN"/>
    <property type="match status" value="1"/>
</dbReference>
<dbReference type="SUPFAM" id="SSF52540">
    <property type="entry name" value="P-loop containing nucleoside triphosphate hydrolases"/>
    <property type="match status" value="1"/>
</dbReference>
<keyword evidence="2" id="KW-0040">ANK repeat</keyword>
<dbReference type="PROSITE" id="PS50297">
    <property type="entry name" value="ANK_REP_REGION"/>
    <property type="match status" value="1"/>
</dbReference>
<proteinExistence type="predicted"/>
<dbReference type="Proteomes" id="UP000664169">
    <property type="component" value="Unassembled WGS sequence"/>
</dbReference>
<evidence type="ECO:0000259" key="3">
    <source>
        <dbReference type="Pfam" id="PF22939"/>
    </source>
</evidence>
<organism evidence="6 7">
    <name type="scientific">Gomphillus americanus</name>
    <dbReference type="NCBI Taxonomy" id="1940652"/>
    <lineage>
        <taxon>Eukaryota</taxon>
        <taxon>Fungi</taxon>
        <taxon>Dikarya</taxon>
        <taxon>Ascomycota</taxon>
        <taxon>Pezizomycotina</taxon>
        <taxon>Lecanoromycetes</taxon>
        <taxon>OSLEUM clade</taxon>
        <taxon>Ostropomycetidae</taxon>
        <taxon>Ostropales</taxon>
        <taxon>Graphidaceae</taxon>
        <taxon>Gomphilloideae</taxon>
        <taxon>Gomphillus</taxon>
    </lineage>
</organism>
<dbReference type="InterPro" id="IPR027417">
    <property type="entry name" value="P-loop_NTPase"/>
</dbReference>
<feature type="repeat" description="ANK" evidence="2">
    <location>
        <begin position="829"/>
        <end position="850"/>
    </location>
</feature>
<dbReference type="Pfam" id="PF24883">
    <property type="entry name" value="NPHP3_N"/>
    <property type="match status" value="1"/>
</dbReference>
<accession>A0A8H3FUZ4</accession>
<dbReference type="Gene3D" id="1.25.40.20">
    <property type="entry name" value="Ankyrin repeat-containing domain"/>
    <property type="match status" value="1"/>
</dbReference>
<dbReference type="SMART" id="SM00248">
    <property type="entry name" value="ANK"/>
    <property type="match status" value="3"/>
</dbReference>